<dbReference type="RefSeq" id="WP_053185720.1">
    <property type="nucleotide sequence ID" value="NZ_LGIA01000177.1"/>
</dbReference>
<evidence type="ECO:0008006" key="3">
    <source>
        <dbReference type="Google" id="ProtNLM"/>
    </source>
</evidence>
<reference evidence="2" key="1">
    <citation type="submission" date="2015-07" db="EMBL/GenBank/DDBJ databases">
        <title>Genome sequencing of Sunxiuqinia dokdonensis strain SK.</title>
        <authorList>
            <person name="Ahn S."/>
            <person name="Kim B.-C."/>
        </authorList>
    </citation>
    <scope>NUCLEOTIDE SEQUENCE [LARGE SCALE GENOMIC DNA]</scope>
    <source>
        <strain evidence="2">SK</strain>
    </source>
</reference>
<dbReference type="InterPro" id="IPR025634">
    <property type="entry name" value="DUF4292"/>
</dbReference>
<organism evidence="1 2">
    <name type="scientific">Sunxiuqinia dokdonensis</name>
    <dbReference type="NCBI Taxonomy" id="1409788"/>
    <lineage>
        <taxon>Bacteria</taxon>
        <taxon>Pseudomonadati</taxon>
        <taxon>Bacteroidota</taxon>
        <taxon>Bacteroidia</taxon>
        <taxon>Marinilabiliales</taxon>
        <taxon>Prolixibacteraceae</taxon>
        <taxon>Sunxiuqinia</taxon>
    </lineage>
</organism>
<dbReference type="OrthoDB" id="1122661at2"/>
<dbReference type="AlphaFoldDB" id="A0A0L8V6H2"/>
<dbReference type="PROSITE" id="PS51257">
    <property type="entry name" value="PROKAR_LIPOPROTEIN"/>
    <property type="match status" value="1"/>
</dbReference>
<accession>A0A0L8V6H2</accession>
<protein>
    <recommendedName>
        <fullName evidence="3">DUF4292 domain-containing protein</fullName>
    </recommendedName>
</protein>
<dbReference type="Pfam" id="PF14125">
    <property type="entry name" value="DUF4292"/>
    <property type="match status" value="1"/>
</dbReference>
<evidence type="ECO:0000313" key="2">
    <source>
        <dbReference type="Proteomes" id="UP000036958"/>
    </source>
</evidence>
<proteinExistence type="predicted"/>
<sequence length="291" mass="34158">MKAPSPHRIIILIFVVFLGISSCKTSKVVSTEKIRPMNTNRLIRKVQDKSFDYDMLAIKRIVCQYEGPDEKASFRANLKSEKDKQILLTISKINIPLARLLLTPDSVRMVNYLKKEYLEEGYEYLSDLVNMELNFDLVQSIISNDAFSYRDDPRDNDFREFVSYADSGMYILQSIKNRKLDKIEQKGKEDKIDRYLNKLGEDDFIVQHFYIDSKTFKIRKIVLDDQSNSRKVTVDFSDFEKVDRQLYPGNINILFASPEKELSMKIKLSKFSTEKDQSFNFNIPDKYDRIQ</sequence>
<dbReference type="STRING" id="1409788.NC99_34090"/>
<dbReference type="Proteomes" id="UP000036958">
    <property type="component" value="Unassembled WGS sequence"/>
</dbReference>
<dbReference type="EMBL" id="LGIA01000177">
    <property type="protein sequence ID" value="KOH43787.1"/>
    <property type="molecule type" value="Genomic_DNA"/>
</dbReference>
<keyword evidence="2" id="KW-1185">Reference proteome</keyword>
<gene>
    <name evidence="1" type="ORF">NC99_34090</name>
</gene>
<comment type="caution">
    <text evidence="1">The sequence shown here is derived from an EMBL/GenBank/DDBJ whole genome shotgun (WGS) entry which is preliminary data.</text>
</comment>
<name>A0A0L8V6H2_9BACT</name>
<evidence type="ECO:0000313" key="1">
    <source>
        <dbReference type="EMBL" id="KOH43787.1"/>
    </source>
</evidence>